<dbReference type="InterPro" id="IPR019548">
    <property type="entry name" value="CTF/NFI_DNA-bd_N"/>
</dbReference>
<reference evidence="11" key="1">
    <citation type="submission" date="2025-08" db="UniProtKB">
        <authorList>
            <consortium name="RefSeq"/>
        </authorList>
    </citation>
    <scope>IDENTIFICATION</scope>
    <source>
        <strain evidence="11">Airmid</strain>
    </source>
</reference>
<keyword evidence="10" id="KW-1185">Reference proteome</keyword>
<keyword evidence="2" id="KW-0235">DNA replication</keyword>
<feature type="region of interest" description="Disordered" evidence="8">
    <location>
        <begin position="1039"/>
        <end position="1062"/>
    </location>
</feature>
<evidence type="ECO:0000256" key="4">
    <source>
        <dbReference type="ARBA" id="ARBA00023125"/>
    </source>
</evidence>
<keyword evidence="5" id="KW-0010">Activator</keyword>
<dbReference type="GO" id="GO:0000981">
    <property type="term" value="F:DNA-binding transcription factor activity, RNA polymerase II-specific"/>
    <property type="evidence" value="ECO:0007669"/>
    <property type="project" value="TreeGrafter"/>
</dbReference>
<evidence type="ECO:0000259" key="9">
    <source>
        <dbReference type="PROSITE" id="PS51080"/>
    </source>
</evidence>
<dbReference type="KEGG" id="dpte:113799372"/>
<dbReference type="Pfam" id="PF10524">
    <property type="entry name" value="NfI_DNAbd_pre-N"/>
    <property type="match status" value="1"/>
</dbReference>
<evidence type="ECO:0000256" key="1">
    <source>
        <dbReference type="ARBA" id="ARBA00004123"/>
    </source>
</evidence>
<name>A0A6P6YLW5_DERPT</name>
<feature type="compositionally biased region" description="Low complexity" evidence="8">
    <location>
        <begin position="491"/>
        <end position="505"/>
    </location>
</feature>
<feature type="domain" description="CTF/NF-I" evidence="9">
    <location>
        <begin position="564"/>
        <end position="758"/>
    </location>
</feature>
<feature type="compositionally biased region" description="Polar residues" evidence="8">
    <location>
        <begin position="506"/>
        <end position="517"/>
    </location>
</feature>
<dbReference type="PROSITE" id="PS51080">
    <property type="entry name" value="CTF_NFI_2"/>
    <property type="match status" value="1"/>
</dbReference>
<gene>
    <name evidence="11" type="primary">LOC113799372</name>
</gene>
<proteinExistence type="predicted"/>
<evidence type="ECO:0000256" key="6">
    <source>
        <dbReference type="ARBA" id="ARBA00023163"/>
    </source>
</evidence>
<dbReference type="GO" id="GO:0005634">
    <property type="term" value="C:nucleus"/>
    <property type="evidence" value="ECO:0007669"/>
    <property type="project" value="UniProtKB-SubCell"/>
</dbReference>
<evidence type="ECO:0000256" key="8">
    <source>
        <dbReference type="SAM" id="MobiDB-lite"/>
    </source>
</evidence>
<dbReference type="GO" id="GO:0000978">
    <property type="term" value="F:RNA polymerase II cis-regulatory region sequence-specific DNA binding"/>
    <property type="evidence" value="ECO:0007669"/>
    <property type="project" value="TreeGrafter"/>
</dbReference>
<feature type="compositionally biased region" description="Low complexity" evidence="8">
    <location>
        <begin position="445"/>
        <end position="461"/>
    </location>
</feature>
<feature type="region of interest" description="Disordered" evidence="8">
    <location>
        <begin position="396"/>
        <end position="532"/>
    </location>
</feature>
<feature type="compositionally biased region" description="Polar residues" evidence="8">
    <location>
        <begin position="427"/>
        <end position="440"/>
    </location>
</feature>
<evidence type="ECO:0000313" key="11">
    <source>
        <dbReference type="RefSeq" id="XP_027205791.1"/>
    </source>
</evidence>
<dbReference type="Pfam" id="PF03165">
    <property type="entry name" value="MH1"/>
    <property type="match status" value="1"/>
</dbReference>
<dbReference type="InterPro" id="IPR020604">
    <property type="entry name" value="CTF/NFI_DNA-bd-dom"/>
</dbReference>
<feature type="region of interest" description="Disordered" evidence="8">
    <location>
        <begin position="859"/>
        <end position="937"/>
    </location>
</feature>
<feature type="compositionally biased region" description="Polar residues" evidence="8">
    <location>
        <begin position="878"/>
        <end position="890"/>
    </location>
</feature>
<dbReference type="PANTHER" id="PTHR11492">
    <property type="entry name" value="NUCLEAR FACTOR I"/>
    <property type="match status" value="1"/>
</dbReference>
<evidence type="ECO:0000256" key="5">
    <source>
        <dbReference type="ARBA" id="ARBA00023159"/>
    </source>
</evidence>
<feature type="compositionally biased region" description="Low complexity" evidence="8">
    <location>
        <begin position="1039"/>
        <end position="1058"/>
    </location>
</feature>
<protein>
    <submittedName>
        <fullName evidence="11">Uncharacterized protein LOC113799372</fullName>
    </submittedName>
</protein>
<evidence type="ECO:0000256" key="7">
    <source>
        <dbReference type="ARBA" id="ARBA00023242"/>
    </source>
</evidence>
<dbReference type="RefSeq" id="XP_027205791.1">
    <property type="nucleotide sequence ID" value="XM_027349990.1"/>
</dbReference>
<feature type="region of interest" description="Disordered" evidence="8">
    <location>
        <begin position="757"/>
        <end position="794"/>
    </location>
</feature>
<feature type="compositionally biased region" description="Low complexity" evidence="8">
    <location>
        <begin position="353"/>
        <end position="363"/>
    </location>
</feature>
<dbReference type="SMART" id="SM00523">
    <property type="entry name" value="DWA"/>
    <property type="match status" value="1"/>
</dbReference>
<feature type="region of interest" description="Disordered" evidence="8">
    <location>
        <begin position="252"/>
        <end position="334"/>
    </location>
</feature>
<keyword evidence="3" id="KW-0805">Transcription regulation</keyword>
<dbReference type="PANTHER" id="PTHR11492:SF8">
    <property type="entry name" value="NUCLEAR FACTOR I, ISOFORM B"/>
    <property type="match status" value="1"/>
</dbReference>
<feature type="compositionally biased region" description="Low complexity" evidence="8">
    <location>
        <begin position="761"/>
        <end position="778"/>
    </location>
</feature>
<organism evidence="10 11">
    <name type="scientific">Dermatophagoides pteronyssinus</name>
    <name type="common">European house dust mite</name>
    <dbReference type="NCBI Taxonomy" id="6956"/>
    <lineage>
        <taxon>Eukaryota</taxon>
        <taxon>Metazoa</taxon>
        <taxon>Ecdysozoa</taxon>
        <taxon>Arthropoda</taxon>
        <taxon>Chelicerata</taxon>
        <taxon>Arachnida</taxon>
        <taxon>Acari</taxon>
        <taxon>Acariformes</taxon>
        <taxon>Sarcoptiformes</taxon>
        <taxon>Astigmata</taxon>
        <taxon>Psoroptidia</taxon>
        <taxon>Analgoidea</taxon>
        <taxon>Pyroglyphidae</taxon>
        <taxon>Dermatophagoidinae</taxon>
        <taxon>Dermatophagoides</taxon>
    </lineage>
</organism>
<dbReference type="GO" id="GO:0006260">
    <property type="term" value="P:DNA replication"/>
    <property type="evidence" value="ECO:0007669"/>
    <property type="project" value="UniProtKB-KW"/>
</dbReference>
<dbReference type="GO" id="GO:0045893">
    <property type="term" value="P:positive regulation of DNA-templated transcription"/>
    <property type="evidence" value="ECO:0007669"/>
    <property type="project" value="UniProtKB-ARBA"/>
</dbReference>
<feature type="compositionally biased region" description="Low complexity" evidence="8">
    <location>
        <begin position="278"/>
        <end position="328"/>
    </location>
</feature>
<feature type="compositionally biased region" description="Polar residues" evidence="8">
    <location>
        <begin position="904"/>
        <end position="929"/>
    </location>
</feature>
<keyword evidence="6" id="KW-0804">Transcription</keyword>
<dbReference type="OrthoDB" id="10055441at2759"/>
<feature type="region of interest" description="Disordered" evidence="8">
    <location>
        <begin position="349"/>
        <end position="379"/>
    </location>
</feature>
<comment type="subcellular location">
    <subcellularLocation>
        <location evidence="1">Nucleus</location>
    </subcellularLocation>
</comment>
<feature type="region of interest" description="Disordered" evidence="8">
    <location>
        <begin position="1121"/>
        <end position="1146"/>
    </location>
</feature>
<feature type="compositionally biased region" description="Low complexity" evidence="8">
    <location>
        <begin position="960"/>
        <end position="972"/>
    </location>
</feature>
<dbReference type="Proteomes" id="UP000515146">
    <property type="component" value="Unplaced"/>
</dbReference>
<feature type="compositionally biased region" description="Low complexity" evidence="8">
    <location>
        <begin position="859"/>
        <end position="871"/>
    </location>
</feature>
<feature type="compositionally biased region" description="Low complexity" evidence="8">
    <location>
        <begin position="399"/>
        <end position="418"/>
    </location>
</feature>
<evidence type="ECO:0000256" key="3">
    <source>
        <dbReference type="ARBA" id="ARBA00023015"/>
    </source>
</evidence>
<feature type="region of interest" description="Disordered" evidence="8">
    <location>
        <begin position="949"/>
        <end position="972"/>
    </location>
</feature>
<dbReference type="InParanoid" id="A0A6P6YLW5"/>
<keyword evidence="4" id="KW-0238">DNA-binding</keyword>
<dbReference type="InterPro" id="IPR000647">
    <property type="entry name" value="CTF/NFI"/>
</dbReference>
<dbReference type="InterPro" id="IPR003619">
    <property type="entry name" value="MAD_homology1_Dwarfin-type"/>
</dbReference>
<feature type="compositionally biased region" description="Basic and acidic residues" evidence="8">
    <location>
        <begin position="462"/>
        <end position="472"/>
    </location>
</feature>
<sequence>MNKPQATITGSWMNIHDSNSNNQSVCRIDYRSNPTLAMAAKFQSSNHQMSNGSYHVNHCTYDTDPNNTVHSINISKFENQIQQQQTGTSCGSLSVYPLSSSIYSDQQKSTIMIDMMKAYGKEGSTPFSTSYNENVIAQISPHDWDDSNIRQSFMQKPSSRRTLSENRAIVSSNEYYTNESYRHKNRIVASSPPSSTKNIKREECLSLLALASSCTDAAARHCISHETDASDISNSYISKMSTKIKSIEERSIRLTPNGNSHNYEHVGVDDDDDEHSDSSTTAFSPSSCWSPASASTSPGSISAAIAGGGSNHQNLHQNQQQSQNSGHNEQPKVVNSHNEYDHSFSEISRHHSTIASSSTTLSTQPPPPPPPSSSSSSTCHRLISVSASSQQYYPSSTNAAAAARQQQRQHYQQSQSMASPVILDCKSQPSITGETDNSIGNCPESIKTISKSTTGTKQTTDLSKDRSREVRDVSLSSSSASSPTNGRLQRNSTLNTSVTSNNSETVGHTMTIGQSQRHPNHHQQQQSSCTTPPTFIVRSNHNQLSTSLSTAVSTNIRASSNLANSDPMNYLPLDEFHPFIEALLPFVKCFSYTWFNLQAAKRKHYKKHEKRMNLAEERHCKEQLQNERLEVKQKWASRLLGKLRKDITQEYREDFVLGITGRKRISCVLSNPDQKGKMRRIDCLRQADKVWRLDLVMVILFKAIPLESTDGERLEKSPDCHYPNLCVNPYHINVSVRELDLYLANLIFSHEHLRGIPPPATTETQGSSSNSNTGASSTDNDDLTHHHQEQQAQTTAINPCSVVFTSEELFRLSRASITQTGQMVTYPQQQDEEQQQQQSQLGSLVHDVNMAEAMAYLSTQQQQINSSTSSPSPHPLNYTLSHTPTNTVDNVSDLGNGGSDCHHSSSTRMGSVAASISQPFHGQQEQSPINAHHHHHHSSVFNNLIYSNQFSTGGQHHSETTSNNNNHQQQSQTVVIKLEEYPDEYYQHHHEQQQSESLIGDESSAAAVVGTTTSDQESFYTLLAAAAATTSASTTTTVATNSNISSQQQSNSLRRSTSAISPHINKRQRLLNNDQCNLAFMQHSQPANATTQLLQRHSLMLDTNVNLLNLNHSHHQSAINTSDNGAESSWMSTTNESGWQCSGETDTNSDAMIKKESSMCAMLVSVHDRRHPSIDEQVLTATTSSFGVGEQYEYQHHYEQYHHGQSDVGYIGMDGSTSHGASGDVTTSTTSDIRSPVASSNVGPETSSILEQSSHIHSYGHHVQLAMTTSMDHTNDNQNESAIQGHSNQSECSMEIIHHPHQQPQHANPIKVKEEIHDDVAGTE</sequence>
<keyword evidence="7" id="KW-0539">Nucleus</keyword>
<accession>A0A6P6YLW5</accession>
<evidence type="ECO:0000313" key="10">
    <source>
        <dbReference type="Proteomes" id="UP000515146"/>
    </source>
</evidence>
<evidence type="ECO:0000256" key="2">
    <source>
        <dbReference type="ARBA" id="ARBA00022705"/>
    </source>
</evidence>
<feature type="region of interest" description="Disordered" evidence="8">
    <location>
        <begin position="1219"/>
        <end position="1245"/>
    </location>
</feature>